<dbReference type="InterPro" id="IPR031107">
    <property type="entry name" value="Small_HSP"/>
</dbReference>
<evidence type="ECO:0000313" key="4">
    <source>
        <dbReference type="EMBL" id="RXZ61672.1"/>
    </source>
</evidence>
<dbReference type="InterPro" id="IPR008978">
    <property type="entry name" value="HSP20-like_chaperone"/>
</dbReference>
<comment type="caution">
    <text evidence="4">The sequence shown here is derived from an EMBL/GenBank/DDBJ whole genome shotgun (WGS) entry which is preliminary data.</text>
</comment>
<evidence type="ECO:0000259" key="3">
    <source>
        <dbReference type="PROSITE" id="PS01031"/>
    </source>
</evidence>
<dbReference type="CDD" id="cd06471">
    <property type="entry name" value="ACD_LpsHSP_like"/>
    <property type="match status" value="1"/>
</dbReference>
<dbReference type="Proteomes" id="UP000291269">
    <property type="component" value="Unassembled WGS sequence"/>
</dbReference>
<dbReference type="Pfam" id="PF00011">
    <property type="entry name" value="HSP20"/>
    <property type="match status" value="1"/>
</dbReference>
<comment type="similarity">
    <text evidence="1 2">Belongs to the small heat shock protein (HSP20) family.</text>
</comment>
<feature type="domain" description="SHSP" evidence="3">
    <location>
        <begin position="25"/>
        <end position="139"/>
    </location>
</feature>
<proteinExistence type="inferred from homology"/>
<dbReference type="PANTHER" id="PTHR11527">
    <property type="entry name" value="HEAT-SHOCK PROTEIN 20 FAMILY MEMBER"/>
    <property type="match status" value="1"/>
</dbReference>
<accession>A0A4Q2KDT4</accession>
<dbReference type="EMBL" id="SDOZ01000002">
    <property type="protein sequence ID" value="RXZ61672.1"/>
    <property type="molecule type" value="Genomic_DNA"/>
</dbReference>
<name>A0A4Q2KDT4_9FIRM</name>
<keyword evidence="5" id="KW-1185">Reference proteome</keyword>
<gene>
    <name evidence="4" type="ORF">ESZ91_04565</name>
</gene>
<evidence type="ECO:0000256" key="1">
    <source>
        <dbReference type="PROSITE-ProRule" id="PRU00285"/>
    </source>
</evidence>
<protein>
    <submittedName>
        <fullName evidence="4">Hsp20/alpha crystallin family protein</fullName>
    </submittedName>
</protein>
<organism evidence="4 5">
    <name type="scientific">Candidatus Borkfalkia ceftriaxoniphila</name>
    <dbReference type="NCBI Taxonomy" id="2508949"/>
    <lineage>
        <taxon>Bacteria</taxon>
        <taxon>Bacillati</taxon>
        <taxon>Bacillota</taxon>
        <taxon>Clostridia</taxon>
        <taxon>Christensenellales</taxon>
        <taxon>Christensenellaceae</taxon>
        <taxon>Candidatus Borkfalkia</taxon>
    </lineage>
</organism>
<dbReference type="Gene3D" id="2.60.40.790">
    <property type="match status" value="1"/>
</dbReference>
<sequence length="139" mass="16554">MKYAITNRNRFGNNLFEDWDKLFFNPFETSELKTDIREKDGNYILDVDLPGFRKEDIDVSMDDGYLTVRAERKEEKEEKDEKGRYLRRERCYGTCSRSFYVGDIDEKTIKASYSDGILTVTIPQEQPKKLEEKKRIEIE</sequence>
<dbReference type="PROSITE" id="PS01031">
    <property type="entry name" value="SHSP"/>
    <property type="match status" value="1"/>
</dbReference>
<reference evidence="4 5" key="1">
    <citation type="journal article" date="2019" name="Gut">
        <title>Antibiotics-induced monodominance of a novel gut bacterial order.</title>
        <authorList>
            <person name="Hildebrand F."/>
            <person name="Moitinho-Silva L."/>
            <person name="Blasche S."/>
            <person name="Jahn M.T."/>
            <person name="Gossmann T.I."/>
            <person name="Heuerta-Cepas J."/>
            <person name="Hercog R."/>
            <person name="Luetge M."/>
            <person name="Bahram M."/>
            <person name="Pryszlak A."/>
            <person name="Alves R.J."/>
            <person name="Waszak S.M."/>
            <person name="Zhu A."/>
            <person name="Ye L."/>
            <person name="Costea P.I."/>
            <person name="Aalvink S."/>
            <person name="Belzer C."/>
            <person name="Forslund S.K."/>
            <person name="Sunagawa S."/>
            <person name="Hentschel U."/>
            <person name="Merten C."/>
            <person name="Patil K.R."/>
            <person name="Benes V."/>
            <person name="Bork P."/>
        </authorList>
    </citation>
    <scope>NUCLEOTIDE SEQUENCE [LARGE SCALE GENOMIC DNA]</scope>
    <source>
        <strain evidence="4 5">HDS1380</strain>
    </source>
</reference>
<evidence type="ECO:0000256" key="2">
    <source>
        <dbReference type="RuleBase" id="RU003616"/>
    </source>
</evidence>
<dbReference type="InterPro" id="IPR002068">
    <property type="entry name" value="A-crystallin/Hsp20_dom"/>
</dbReference>
<dbReference type="RefSeq" id="WP_129224566.1">
    <property type="nucleotide sequence ID" value="NZ_SDOZ01000002.1"/>
</dbReference>
<dbReference type="SUPFAM" id="SSF49764">
    <property type="entry name" value="HSP20-like chaperones"/>
    <property type="match status" value="1"/>
</dbReference>
<dbReference type="OrthoDB" id="9811615at2"/>
<evidence type="ECO:0000313" key="5">
    <source>
        <dbReference type="Proteomes" id="UP000291269"/>
    </source>
</evidence>
<dbReference type="AlphaFoldDB" id="A0A4Q2KDT4"/>